<reference evidence="2 3" key="1">
    <citation type="submission" date="2015-09" db="EMBL/GenBank/DDBJ databases">
        <authorList>
            <consortium name="Pathogen Informatics"/>
        </authorList>
    </citation>
    <scope>NUCLEOTIDE SEQUENCE [LARGE SCALE GENOMIC DNA]</scope>
    <source>
        <strain evidence="2 3">2789STDY5834856</strain>
    </source>
</reference>
<accession>A0A173Z1T5</accession>
<evidence type="ECO:0000313" key="3">
    <source>
        <dbReference type="Proteomes" id="UP000095594"/>
    </source>
</evidence>
<proteinExistence type="predicted"/>
<dbReference type="EMBL" id="CYZX01000002">
    <property type="protein sequence ID" value="CUN70234.1"/>
    <property type="molecule type" value="Genomic_DNA"/>
</dbReference>
<dbReference type="Proteomes" id="UP000095594">
    <property type="component" value="Unassembled WGS sequence"/>
</dbReference>
<name>A0A173Z1T5_9CLOT</name>
<gene>
    <name evidence="2" type="ORF">ERS852471_00367</name>
</gene>
<sequence>MVKKNKGAKSKGKESLKSKEEVDSIVAYRNYYPNDKEV</sequence>
<feature type="region of interest" description="Disordered" evidence="1">
    <location>
        <begin position="1"/>
        <end position="20"/>
    </location>
</feature>
<protein>
    <submittedName>
        <fullName evidence="2">Uncharacterized protein</fullName>
    </submittedName>
</protein>
<evidence type="ECO:0000313" key="2">
    <source>
        <dbReference type="EMBL" id="CUN70234.1"/>
    </source>
</evidence>
<feature type="compositionally biased region" description="Basic and acidic residues" evidence="1">
    <location>
        <begin position="11"/>
        <end position="20"/>
    </location>
</feature>
<dbReference type="AlphaFoldDB" id="A0A173Z1T5"/>
<organism evidence="2 3">
    <name type="scientific">Clostridium disporicum</name>
    <dbReference type="NCBI Taxonomy" id="84024"/>
    <lineage>
        <taxon>Bacteria</taxon>
        <taxon>Bacillati</taxon>
        <taxon>Bacillota</taxon>
        <taxon>Clostridia</taxon>
        <taxon>Eubacteriales</taxon>
        <taxon>Clostridiaceae</taxon>
        <taxon>Clostridium</taxon>
    </lineage>
</organism>
<feature type="compositionally biased region" description="Basic residues" evidence="1">
    <location>
        <begin position="1"/>
        <end position="10"/>
    </location>
</feature>
<evidence type="ECO:0000256" key="1">
    <source>
        <dbReference type="SAM" id="MobiDB-lite"/>
    </source>
</evidence>